<comment type="similarity">
    <text evidence="2">Belongs to the small GTPase superfamily. Rho family.</text>
</comment>
<dbReference type="GO" id="GO:0005525">
    <property type="term" value="F:GTP binding"/>
    <property type="evidence" value="ECO:0007669"/>
    <property type="project" value="UniProtKB-KW"/>
</dbReference>
<dbReference type="SMART" id="SM00173">
    <property type="entry name" value="RAS"/>
    <property type="match status" value="1"/>
</dbReference>
<accession>A0A8H3EDU2</accession>
<dbReference type="PRINTS" id="PR00449">
    <property type="entry name" value="RASTRNSFRMNG"/>
</dbReference>
<feature type="region of interest" description="Disordered" evidence="9">
    <location>
        <begin position="248"/>
        <end position="270"/>
    </location>
</feature>
<comment type="caution">
    <text evidence="10">The sequence shown here is derived from an EMBL/GenBank/DDBJ whole genome shotgun (WGS) entry which is preliminary data.</text>
</comment>
<dbReference type="EMBL" id="CAJPDQ010000001">
    <property type="protein sequence ID" value="CAF9903434.1"/>
    <property type="molecule type" value="Genomic_DNA"/>
</dbReference>
<dbReference type="SMART" id="SM00175">
    <property type="entry name" value="RAB"/>
    <property type="match status" value="1"/>
</dbReference>
<reference evidence="10" key="1">
    <citation type="submission" date="2021-03" db="EMBL/GenBank/DDBJ databases">
        <authorList>
            <person name="Tagirdzhanova G."/>
        </authorList>
    </citation>
    <scope>NUCLEOTIDE SEQUENCE</scope>
</reference>
<protein>
    <submittedName>
        <fullName evidence="10">Uncharacterized protein</fullName>
    </submittedName>
</protein>
<dbReference type="PROSITE" id="PS51419">
    <property type="entry name" value="RAB"/>
    <property type="match status" value="1"/>
</dbReference>
<sequence length="270" mass="29435">MSGGPSHPPERRKSLLSLGGSISPRRKPVNARISNGTVGTSMSSASIGNMSDSTAGTSASQIPAYSKKFVVVGDGGCGKTCLLISYAHGYFPDKYVPTVFENYITHKPHRASGKQVELALWDTAGQEEYDRLRPLSYPETDLLLVCFAIDCPNSLENVMDKWYPEVLHFCPTTPIILVGLKSDLRNKKTCIDLLKTQGLTPVTPEQGRNVASRMDAIYMECSSKEKTGVDEIFERAIDVAVSSQLAANNHSTSDSSGYSHRKKKKGCKIL</sequence>
<keyword evidence="8" id="KW-0636">Prenylation</keyword>
<dbReference type="GO" id="GO:0003924">
    <property type="term" value="F:GTPase activity"/>
    <property type="evidence" value="ECO:0007669"/>
    <property type="project" value="InterPro"/>
</dbReference>
<dbReference type="AlphaFoldDB" id="A0A8H3EDU2"/>
<evidence type="ECO:0000256" key="2">
    <source>
        <dbReference type="ARBA" id="ARBA00010142"/>
    </source>
</evidence>
<dbReference type="NCBIfam" id="TIGR00231">
    <property type="entry name" value="small_GTP"/>
    <property type="match status" value="1"/>
</dbReference>
<evidence type="ECO:0000256" key="9">
    <source>
        <dbReference type="SAM" id="MobiDB-lite"/>
    </source>
</evidence>
<evidence type="ECO:0000256" key="1">
    <source>
        <dbReference type="ARBA" id="ARBA00004370"/>
    </source>
</evidence>
<evidence type="ECO:0000313" key="11">
    <source>
        <dbReference type="Proteomes" id="UP000664169"/>
    </source>
</evidence>
<dbReference type="PROSITE" id="PS51421">
    <property type="entry name" value="RAS"/>
    <property type="match status" value="1"/>
</dbReference>
<dbReference type="SUPFAM" id="SSF52540">
    <property type="entry name" value="P-loop containing nucleoside triphosphate hydrolases"/>
    <property type="match status" value="1"/>
</dbReference>
<evidence type="ECO:0000256" key="6">
    <source>
        <dbReference type="ARBA" id="ARBA00023136"/>
    </source>
</evidence>
<dbReference type="FunFam" id="3.40.50.300:FF:000678">
    <property type="entry name" value="Rho GTPase Rho4"/>
    <property type="match status" value="1"/>
</dbReference>
<gene>
    <name evidence="10" type="ORF">GOMPHAMPRED_000250</name>
</gene>
<comment type="subcellular location">
    <subcellularLocation>
        <location evidence="1">Membrane</location>
    </subcellularLocation>
</comment>
<dbReference type="InterPro" id="IPR005225">
    <property type="entry name" value="Small_GTP-bd"/>
</dbReference>
<dbReference type="PANTHER" id="PTHR24072">
    <property type="entry name" value="RHO FAMILY GTPASE"/>
    <property type="match status" value="1"/>
</dbReference>
<dbReference type="GO" id="GO:0016020">
    <property type="term" value="C:membrane"/>
    <property type="evidence" value="ECO:0007669"/>
    <property type="project" value="UniProtKB-SubCell"/>
</dbReference>
<feature type="compositionally biased region" description="Basic residues" evidence="9">
    <location>
        <begin position="259"/>
        <end position="270"/>
    </location>
</feature>
<proteinExistence type="inferred from homology"/>
<dbReference type="InterPro" id="IPR027417">
    <property type="entry name" value="P-loop_NTPase"/>
</dbReference>
<dbReference type="InterPro" id="IPR003578">
    <property type="entry name" value="Small_GTPase_Rho"/>
</dbReference>
<keyword evidence="6" id="KW-0472">Membrane</keyword>
<feature type="compositionally biased region" description="Polar residues" evidence="9">
    <location>
        <begin position="248"/>
        <end position="258"/>
    </location>
</feature>
<dbReference type="GO" id="GO:0007264">
    <property type="term" value="P:small GTPase-mediated signal transduction"/>
    <property type="evidence" value="ECO:0007669"/>
    <property type="project" value="InterPro"/>
</dbReference>
<dbReference type="Gene3D" id="3.40.50.300">
    <property type="entry name" value="P-loop containing nucleotide triphosphate hydrolases"/>
    <property type="match status" value="1"/>
</dbReference>
<evidence type="ECO:0000256" key="8">
    <source>
        <dbReference type="ARBA" id="ARBA00023289"/>
    </source>
</evidence>
<dbReference type="SMART" id="SM00176">
    <property type="entry name" value="RAN"/>
    <property type="match status" value="1"/>
</dbReference>
<evidence type="ECO:0000256" key="5">
    <source>
        <dbReference type="ARBA" id="ARBA00023134"/>
    </source>
</evidence>
<name>A0A8H3EDU2_9LECA</name>
<feature type="compositionally biased region" description="Polar residues" evidence="9">
    <location>
        <begin position="32"/>
        <end position="58"/>
    </location>
</feature>
<keyword evidence="11" id="KW-1185">Reference proteome</keyword>
<evidence type="ECO:0000313" key="10">
    <source>
        <dbReference type="EMBL" id="CAF9903434.1"/>
    </source>
</evidence>
<keyword evidence="7" id="KW-0449">Lipoprotein</keyword>
<dbReference type="GO" id="GO:0032506">
    <property type="term" value="P:cytokinetic process"/>
    <property type="evidence" value="ECO:0007669"/>
    <property type="project" value="UniProtKB-ARBA"/>
</dbReference>
<dbReference type="Proteomes" id="UP000664169">
    <property type="component" value="Unassembled WGS sequence"/>
</dbReference>
<evidence type="ECO:0000256" key="4">
    <source>
        <dbReference type="ARBA" id="ARBA00022741"/>
    </source>
</evidence>
<dbReference type="PROSITE" id="PS51420">
    <property type="entry name" value="RHO"/>
    <property type="match status" value="1"/>
</dbReference>
<dbReference type="SMART" id="SM00174">
    <property type="entry name" value="RHO"/>
    <property type="match status" value="1"/>
</dbReference>
<keyword evidence="3" id="KW-0488">Methylation</keyword>
<dbReference type="InterPro" id="IPR001806">
    <property type="entry name" value="Small_GTPase"/>
</dbReference>
<dbReference type="Pfam" id="PF00071">
    <property type="entry name" value="Ras"/>
    <property type="match status" value="1"/>
</dbReference>
<feature type="region of interest" description="Disordered" evidence="9">
    <location>
        <begin position="1"/>
        <end position="58"/>
    </location>
</feature>
<evidence type="ECO:0000256" key="3">
    <source>
        <dbReference type="ARBA" id="ARBA00022481"/>
    </source>
</evidence>
<evidence type="ECO:0000256" key="7">
    <source>
        <dbReference type="ARBA" id="ARBA00023288"/>
    </source>
</evidence>
<dbReference type="OrthoDB" id="8830751at2759"/>
<keyword evidence="4" id="KW-0547">Nucleotide-binding</keyword>
<organism evidence="10 11">
    <name type="scientific">Gomphillus americanus</name>
    <dbReference type="NCBI Taxonomy" id="1940652"/>
    <lineage>
        <taxon>Eukaryota</taxon>
        <taxon>Fungi</taxon>
        <taxon>Dikarya</taxon>
        <taxon>Ascomycota</taxon>
        <taxon>Pezizomycotina</taxon>
        <taxon>Lecanoromycetes</taxon>
        <taxon>OSLEUM clade</taxon>
        <taxon>Ostropomycetidae</taxon>
        <taxon>Ostropales</taxon>
        <taxon>Graphidaceae</taxon>
        <taxon>Gomphilloideae</taxon>
        <taxon>Gomphillus</taxon>
    </lineage>
</organism>
<keyword evidence="5" id="KW-0342">GTP-binding</keyword>